<evidence type="ECO:0000313" key="11">
    <source>
        <dbReference type="Proteomes" id="UP000515154"/>
    </source>
</evidence>
<feature type="domain" description="CSC1/OSCA1-like 7TM region" evidence="8">
    <location>
        <begin position="428"/>
        <end position="688"/>
    </location>
</feature>
<evidence type="ECO:0000256" key="5">
    <source>
        <dbReference type="ARBA" id="ARBA00022989"/>
    </source>
</evidence>
<feature type="transmembrane region" description="Helical" evidence="7">
    <location>
        <begin position="469"/>
        <end position="492"/>
    </location>
</feature>
<dbReference type="Pfam" id="PF02714">
    <property type="entry name" value="RSN1_7TM"/>
    <property type="match status" value="1"/>
</dbReference>
<feature type="domain" description="CSC1/OSCA1-like cytosolic" evidence="10">
    <location>
        <begin position="236"/>
        <end position="417"/>
    </location>
</feature>
<dbReference type="Pfam" id="PF14703">
    <property type="entry name" value="PHM7_cyt"/>
    <property type="match status" value="1"/>
</dbReference>
<feature type="transmembrane region" description="Helical" evidence="7">
    <location>
        <begin position="513"/>
        <end position="536"/>
    </location>
</feature>
<protein>
    <submittedName>
        <fullName evidence="12">CSC1-like protein 2 isoform X1</fullName>
    </submittedName>
</protein>
<keyword evidence="11" id="KW-1185">Reference proteome</keyword>
<comment type="similarity">
    <text evidence="2">Belongs to the CSC1 (TC 1.A.17) family.</text>
</comment>
<evidence type="ECO:0000313" key="12">
    <source>
        <dbReference type="RefSeq" id="XP_029637639.1"/>
    </source>
</evidence>
<evidence type="ECO:0000256" key="2">
    <source>
        <dbReference type="ARBA" id="ARBA00007779"/>
    </source>
</evidence>
<dbReference type="GO" id="GO:0005886">
    <property type="term" value="C:plasma membrane"/>
    <property type="evidence" value="ECO:0007669"/>
    <property type="project" value="TreeGrafter"/>
</dbReference>
<keyword evidence="4 7" id="KW-0812">Transmembrane</keyword>
<gene>
    <name evidence="12" type="primary">LOC115212936</name>
</gene>
<evidence type="ECO:0000256" key="6">
    <source>
        <dbReference type="ARBA" id="ARBA00023136"/>
    </source>
</evidence>
<proteinExistence type="inferred from homology"/>
<evidence type="ECO:0000259" key="10">
    <source>
        <dbReference type="Pfam" id="PF14703"/>
    </source>
</evidence>
<evidence type="ECO:0000256" key="3">
    <source>
        <dbReference type="ARBA" id="ARBA00022448"/>
    </source>
</evidence>
<comment type="subcellular location">
    <subcellularLocation>
        <location evidence="1">Membrane</location>
        <topology evidence="1">Multi-pass membrane protein</topology>
    </subcellularLocation>
</comment>
<dbReference type="KEGG" id="osn:115212936"/>
<dbReference type="InterPro" id="IPR003864">
    <property type="entry name" value="CSC1/OSCA1-like_7TM"/>
</dbReference>
<keyword evidence="6 7" id="KW-0472">Membrane</keyword>
<evidence type="ECO:0000259" key="9">
    <source>
        <dbReference type="Pfam" id="PF13967"/>
    </source>
</evidence>
<dbReference type="PANTHER" id="PTHR13018:SF5">
    <property type="entry name" value="RE44586P"/>
    <property type="match status" value="1"/>
</dbReference>
<dbReference type="AlphaFoldDB" id="A0A6P7SGU3"/>
<organism evidence="11 12">
    <name type="scientific">Octopus sinensis</name>
    <name type="common">East Asian common octopus</name>
    <dbReference type="NCBI Taxonomy" id="2607531"/>
    <lineage>
        <taxon>Eukaryota</taxon>
        <taxon>Metazoa</taxon>
        <taxon>Spiralia</taxon>
        <taxon>Lophotrochozoa</taxon>
        <taxon>Mollusca</taxon>
        <taxon>Cephalopoda</taxon>
        <taxon>Coleoidea</taxon>
        <taxon>Octopodiformes</taxon>
        <taxon>Octopoda</taxon>
        <taxon>Incirrata</taxon>
        <taxon>Octopodidae</taxon>
        <taxon>Octopus</taxon>
    </lineage>
</organism>
<evidence type="ECO:0000256" key="1">
    <source>
        <dbReference type="ARBA" id="ARBA00004141"/>
    </source>
</evidence>
<evidence type="ECO:0000256" key="7">
    <source>
        <dbReference type="SAM" id="Phobius"/>
    </source>
</evidence>
<feature type="transmembrane region" description="Helical" evidence="7">
    <location>
        <begin position="201"/>
        <end position="220"/>
    </location>
</feature>
<dbReference type="InterPro" id="IPR045122">
    <property type="entry name" value="Csc1-like"/>
</dbReference>
<accession>A0A6P7SGU3</accession>
<feature type="domain" description="CSC1/OSCA1-like N-terminal transmembrane" evidence="9">
    <location>
        <begin position="107"/>
        <end position="220"/>
    </location>
</feature>
<dbReference type="GO" id="GO:0005227">
    <property type="term" value="F:calcium-activated cation channel activity"/>
    <property type="evidence" value="ECO:0007669"/>
    <property type="project" value="InterPro"/>
</dbReference>
<dbReference type="PANTHER" id="PTHR13018">
    <property type="entry name" value="PROBABLE MEMBRANE PROTEIN DUF221-RELATED"/>
    <property type="match status" value="1"/>
</dbReference>
<dbReference type="InterPro" id="IPR032880">
    <property type="entry name" value="CSC1/OSCA1-like_N"/>
</dbReference>
<keyword evidence="5 7" id="KW-1133">Transmembrane helix</keyword>
<evidence type="ECO:0000259" key="8">
    <source>
        <dbReference type="Pfam" id="PF02714"/>
    </source>
</evidence>
<feature type="transmembrane region" description="Helical" evidence="7">
    <location>
        <begin position="703"/>
        <end position="726"/>
    </location>
</feature>
<evidence type="ECO:0000256" key="4">
    <source>
        <dbReference type="ARBA" id="ARBA00022692"/>
    </source>
</evidence>
<feature type="transmembrane region" description="Helical" evidence="7">
    <location>
        <begin position="156"/>
        <end position="176"/>
    </location>
</feature>
<dbReference type="RefSeq" id="XP_029637639.1">
    <property type="nucleotide sequence ID" value="XM_029781779.2"/>
</dbReference>
<feature type="transmembrane region" description="Helical" evidence="7">
    <location>
        <begin position="36"/>
        <end position="61"/>
    </location>
</feature>
<name>A0A6P7SGU3_9MOLL</name>
<dbReference type="Proteomes" id="UP000515154">
    <property type="component" value="Linkage group LG6"/>
</dbReference>
<keyword evidence="3" id="KW-0813">Transport</keyword>
<feature type="transmembrane region" description="Helical" evidence="7">
    <location>
        <begin position="616"/>
        <end position="646"/>
    </location>
</feature>
<sequence length="802" mass="91578">MDSSSLSSSKIYSPVFSSNAEISCNTRNSSLPRGNIYGGIPVNLLLNIIGWLILLLLFSLLRRLAWDYGRIALVSRNEDNEPETETTNAYNVWTTLFYCSHDQNMSGSSESLDTTIHLQDRGFCSWIAAFIRVKDADILRKCGRDAVQYLSFQRYLLVYLCVICTLSTAVVLPVNFQGNLVGNSTDFGHTTIANVDSSSQLLWIHVLLAIIYLMIAVFFMQHFSHSLQFEEDDQVSKTLMISNIPKDKCFKSIVLQHFQESYEDISILDIQFAYDITKLVKLDSNRRRALEAKVNSENEYHKTGQRPTLRPYHCGQFCCCCNRCGCQNVDAIEYYTEDEMRLSNKVETEKVCAYQRPLGMAFLTLATDVMAEKVHQDFQAVCQGVHNSAVSSVSEEIGVGHWEISYAPSPGNIYWENLSIPVWNWWLRVILINTVLTVLLFFLTTPAIIMNQLNEINYQKAFHDLHNELLVQFVPTFLIWILSAILPIIVYYSDQYIGYWTRSAEHHAVMRKTFIFLVFMVLILPSLGLTSVKALLEWAVKDKQHRYRWQCIFVSGNGAFFVNYVITSAFIGTGLELMRFSELFNYGIRIMCARSTAEKTAVRKAVIWEFQFGCQYAWMLCIFSVIIAYSIPCPMVTTFGLIYLAMKHMVDRYNIYFAYKPSRINKHIHTTAVNFVIVSVILLQIVIVFFTALRLTDTFQPTFLFSLVALVFTLLVFFGRISFGWFKGLTPNYKRAPTDSDEEALYQHLTADSRQTEPVKPFVANVLKNDSKGDARQVDSVRSNTNNYGAIVSTDTGNLIDG</sequence>
<dbReference type="InterPro" id="IPR027815">
    <property type="entry name" value="CSC1/OSCA1-like_cyt"/>
</dbReference>
<feature type="transmembrane region" description="Helical" evidence="7">
    <location>
        <begin position="425"/>
        <end position="449"/>
    </location>
</feature>
<dbReference type="Pfam" id="PF13967">
    <property type="entry name" value="RSN1_TM"/>
    <property type="match status" value="1"/>
</dbReference>
<feature type="transmembrane region" description="Helical" evidence="7">
    <location>
        <begin position="667"/>
        <end position="691"/>
    </location>
</feature>
<reference evidence="12" key="1">
    <citation type="submission" date="2025-08" db="UniProtKB">
        <authorList>
            <consortium name="RefSeq"/>
        </authorList>
    </citation>
    <scope>IDENTIFICATION</scope>
</reference>